<feature type="transmembrane region" description="Helical" evidence="1">
    <location>
        <begin position="6"/>
        <end position="26"/>
    </location>
</feature>
<evidence type="ECO:0000313" key="2">
    <source>
        <dbReference type="EMBL" id="DAD75669.1"/>
    </source>
</evidence>
<name>A0A8S5M027_9CAUD</name>
<dbReference type="EMBL" id="BK014787">
    <property type="protein sequence ID" value="DAD75669.1"/>
    <property type="molecule type" value="Genomic_DNA"/>
</dbReference>
<organism evidence="2">
    <name type="scientific">Podoviridae sp. ctzeq1</name>
    <dbReference type="NCBI Taxonomy" id="2826597"/>
    <lineage>
        <taxon>Viruses</taxon>
        <taxon>Duplodnaviria</taxon>
        <taxon>Heunggongvirae</taxon>
        <taxon>Uroviricota</taxon>
        <taxon>Caudoviricetes</taxon>
    </lineage>
</organism>
<feature type="transmembrane region" description="Helical" evidence="1">
    <location>
        <begin position="38"/>
        <end position="64"/>
    </location>
</feature>
<accession>A0A8S5M027</accession>
<proteinExistence type="predicted"/>
<keyword evidence="1" id="KW-1133">Transmembrane helix</keyword>
<reference evidence="2" key="1">
    <citation type="journal article" date="2021" name="Proc. Natl. Acad. Sci. U.S.A.">
        <title>A Catalog of Tens of Thousands of Viruses from Human Metagenomes Reveals Hidden Associations with Chronic Diseases.</title>
        <authorList>
            <person name="Tisza M.J."/>
            <person name="Buck C.B."/>
        </authorList>
    </citation>
    <scope>NUCLEOTIDE SEQUENCE</scope>
    <source>
        <strain evidence="2">Ctzeq1</strain>
    </source>
</reference>
<evidence type="ECO:0000256" key="1">
    <source>
        <dbReference type="SAM" id="Phobius"/>
    </source>
</evidence>
<sequence>MIWTNYFAVLAVLSLTPVFVLVWALFFADDKYANKIFIYCLAGCVLGGLMWIALGVGLGLTAILEG</sequence>
<keyword evidence="1" id="KW-0472">Membrane</keyword>
<keyword evidence="1" id="KW-0812">Transmembrane</keyword>
<protein>
    <submittedName>
        <fullName evidence="2">Uncharacterized protein</fullName>
    </submittedName>
</protein>